<dbReference type="PANTHER" id="PTHR21580">
    <property type="entry name" value="SHIPPO-1-RELATED"/>
    <property type="match status" value="1"/>
</dbReference>
<reference evidence="2 3" key="1">
    <citation type="submission" date="2019-08" db="EMBL/GenBank/DDBJ databases">
        <authorList>
            <person name="Alioto T."/>
            <person name="Alioto T."/>
            <person name="Gomez Garrido J."/>
        </authorList>
    </citation>
    <scope>NUCLEOTIDE SEQUENCE [LARGE SCALE GENOMIC DNA]</scope>
</reference>
<dbReference type="Proteomes" id="UP000325440">
    <property type="component" value="Unassembled WGS sequence"/>
</dbReference>
<proteinExistence type="predicted"/>
<dbReference type="PANTHER" id="PTHR21580:SF28">
    <property type="entry name" value="BOREALIN N-TERMINAL DOMAIN-CONTAINING PROTEIN-RELATED"/>
    <property type="match status" value="1"/>
</dbReference>
<sequence>MPKKTDPTMWQSPAYSLRPQTKIRNDSSGPGPAYKIDQVTRHGRDTSGKIIFGDYNIPNSKTLGPGPAIYLPCYPNLIHAPTPKLSLPLEELKKFDIPAPNAYTLRIPDISGMSSVKSRRKGYTIQWKTRYPFGEPGRSSPGPAAYGPTNIDAYKNHAPAVSIGARTRETGQNSGPGPQAYYVSECSRGCTTKFSFGIKHSRKSTPYVIPDDNRSP</sequence>
<gene>
    <name evidence="2" type="ORF">CINCED_3A019186</name>
</gene>
<evidence type="ECO:0000313" key="3">
    <source>
        <dbReference type="Proteomes" id="UP000325440"/>
    </source>
</evidence>
<protein>
    <recommendedName>
        <fullName evidence="4">Sperm-tail PG-rich repeat</fullName>
    </recommendedName>
</protein>
<dbReference type="InterPro" id="IPR051291">
    <property type="entry name" value="CIMAP"/>
</dbReference>
<dbReference type="AlphaFoldDB" id="A0A5E4MKV0"/>
<keyword evidence="3" id="KW-1185">Reference proteome</keyword>
<dbReference type="EMBL" id="CABPRJ010000960">
    <property type="protein sequence ID" value="VVC32862.1"/>
    <property type="molecule type" value="Genomic_DNA"/>
</dbReference>
<dbReference type="GO" id="GO:0005856">
    <property type="term" value="C:cytoskeleton"/>
    <property type="evidence" value="ECO:0007669"/>
    <property type="project" value="TreeGrafter"/>
</dbReference>
<feature type="region of interest" description="Disordered" evidence="1">
    <location>
        <begin position="1"/>
        <end position="37"/>
    </location>
</feature>
<evidence type="ECO:0000313" key="2">
    <source>
        <dbReference type="EMBL" id="VVC32862.1"/>
    </source>
</evidence>
<accession>A0A5E4MKV0</accession>
<dbReference type="Pfam" id="PF07004">
    <property type="entry name" value="SHIPPO-rpt"/>
    <property type="match status" value="2"/>
</dbReference>
<evidence type="ECO:0000256" key="1">
    <source>
        <dbReference type="SAM" id="MobiDB-lite"/>
    </source>
</evidence>
<evidence type="ECO:0008006" key="4">
    <source>
        <dbReference type="Google" id="ProtNLM"/>
    </source>
</evidence>
<dbReference type="OrthoDB" id="429991at2759"/>
<organism evidence="2 3">
    <name type="scientific">Cinara cedri</name>
    <dbReference type="NCBI Taxonomy" id="506608"/>
    <lineage>
        <taxon>Eukaryota</taxon>
        <taxon>Metazoa</taxon>
        <taxon>Ecdysozoa</taxon>
        <taxon>Arthropoda</taxon>
        <taxon>Hexapoda</taxon>
        <taxon>Insecta</taxon>
        <taxon>Pterygota</taxon>
        <taxon>Neoptera</taxon>
        <taxon>Paraneoptera</taxon>
        <taxon>Hemiptera</taxon>
        <taxon>Sternorrhyncha</taxon>
        <taxon>Aphidomorpha</taxon>
        <taxon>Aphidoidea</taxon>
        <taxon>Aphididae</taxon>
        <taxon>Lachninae</taxon>
        <taxon>Cinara</taxon>
    </lineage>
</organism>
<name>A0A5E4MKV0_9HEMI</name>
<dbReference type="InterPro" id="IPR010736">
    <property type="entry name" value="SHIPPO-rpt"/>
</dbReference>